<reference evidence="1 2" key="1">
    <citation type="submission" date="2020-05" db="EMBL/GenBank/DDBJ databases">
        <title>Horizontal transmission and recombination maintain forever young bacterial symbiont genomes.</title>
        <authorList>
            <person name="Russell S.L."/>
            <person name="Pepper-Tunick E."/>
            <person name="Svedberg J."/>
            <person name="Byrne A."/>
            <person name="Ruelas Castillo J."/>
            <person name="Vollmers C."/>
            <person name="Beinart R.A."/>
            <person name="Corbett-Detig R."/>
        </authorList>
    </citation>
    <scope>NUCLEOTIDE SEQUENCE [LARGE SCALE GENOMIC DNA]</scope>
    <source>
        <strain evidence="1">4727-3</strain>
    </source>
</reference>
<evidence type="ECO:0000313" key="1">
    <source>
        <dbReference type="EMBL" id="NYT46788.1"/>
    </source>
</evidence>
<accession>A0A7Z0MN62</accession>
<evidence type="ECO:0000313" key="2">
    <source>
        <dbReference type="Proteomes" id="UP000537890"/>
    </source>
</evidence>
<dbReference type="EMBL" id="JACCHS010000040">
    <property type="protein sequence ID" value="NYT46788.1"/>
    <property type="molecule type" value="Genomic_DNA"/>
</dbReference>
<dbReference type="AlphaFoldDB" id="A0A7Z0MN62"/>
<comment type="caution">
    <text evidence="1">The sequence shown here is derived from an EMBL/GenBank/DDBJ whole genome shotgun (WGS) entry which is preliminary data.</text>
</comment>
<name>A0A7Z0MN62_9GAMM</name>
<gene>
    <name evidence="1" type="ORF">H0A75_03235</name>
</gene>
<sequence>MIKKIFFIIAIQSLILSTAYSEETPFFNGDTLIIPVIDTLKKSGEFQDVMFKFNDQGEWLLSDYKIGKEIGQEGNFEVIKNGEVKTKRSLFEYF</sequence>
<dbReference type="Proteomes" id="UP000537890">
    <property type="component" value="Unassembled WGS sequence"/>
</dbReference>
<protein>
    <submittedName>
        <fullName evidence="1">Uncharacterized protein</fullName>
    </submittedName>
</protein>
<organism evidence="1 2">
    <name type="scientific">Candidatus Methanofishera endochildressiae</name>
    <dbReference type="NCBI Taxonomy" id="2738884"/>
    <lineage>
        <taxon>Bacteria</taxon>
        <taxon>Pseudomonadati</taxon>
        <taxon>Pseudomonadota</taxon>
        <taxon>Gammaproteobacteria</taxon>
        <taxon>Candidatus Methanofishera</taxon>
    </lineage>
</organism>
<proteinExistence type="predicted"/>